<evidence type="ECO:0000256" key="9">
    <source>
        <dbReference type="SAM" id="MobiDB-lite"/>
    </source>
</evidence>
<name>A0ABR1F5K6_9ASCO</name>
<dbReference type="Proteomes" id="UP001498771">
    <property type="component" value="Unassembled WGS sequence"/>
</dbReference>
<keyword evidence="4" id="KW-0995">Kinetochore</keyword>
<keyword evidence="8" id="KW-0175">Coiled coil</keyword>
<dbReference type="InterPro" id="IPR008426">
    <property type="entry name" value="CENP-H_C"/>
</dbReference>
<organism evidence="11 12">
    <name type="scientific">Myxozyma melibiosi</name>
    <dbReference type="NCBI Taxonomy" id="54550"/>
    <lineage>
        <taxon>Eukaryota</taxon>
        <taxon>Fungi</taxon>
        <taxon>Dikarya</taxon>
        <taxon>Ascomycota</taxon>
        <taxon>Saccharomycotina</taxon>
        <taxon>Lipomycetes</taxon>
        <taxon>Lipomycetales</taxon>
        <taxon>Lipomycetaceae</taxon>
        <taxon>Myxozyma</taxon>
    </lineage>
</organism>
<evidence type="ECO:0000313" key="11">
    <source>
        <dbReference type="EMBL" id="KAK7205132.1"/>
    </source>
</evidence>
<feature type="coiled-coil region" evidence="8">
    <location>
        <begin position="4"/>
        <end position="45"/>
    </location>
</feature>
<accession>A0ABR1F5K6</accession>
<evidence type="ECO:0000256" key="4">
    <source>
        <dbReference type="ARBA" id="ARBA00022838"/>
    </source>
</evidence>
<keyword evidence="6" id="KW-0137">Centromere</keyword>
<comment type="caution">
    <text evidence="11">The sequence shown here is derived from an EMBL/GenBank/DDBJ whole genome shotgun (WGS) entry which is preliminary data.</text>
</comment>
<feature type="compositionally biased region" description="Acidic residues" evidence="9">
    <location>
        <begin position="117"/>
        <end position="131"/>
    </location>
</feature>
<evidence type="ECO:0000256" key="7">
    <source>
        <dbReference type="ARBA" id="ARBA00025735"/>
    </source>
</evidence>
<gene>
    <name evidence="11" type="ORF">BZA70DRAFT_279135</name>
</gene>
<evidence type="ECO:0000256" key="2">
    <source>
        <dbReference type="ARBA" id="ARBA00004629"/>
    </source>
</evidence>
<dbReference type="GeneID" id="90038238"/>
<comment type="subcellular location">
    <subcellularLocation>
        <location evidence="2">Chromosome</location>
        <location evidence="2">Centromere</location>
        <location evidence="2">Kinetochore</location>
    </subcellularLocation>
    <subcellularLocation>
        <location evidence="1">Nucleus</location>
    </subcellularLocation>
</comment>
<feature type="region of interest" description="Disordered" evidence="9">
    <location>
        <begin position="108"/>
        <end position="131"/>
    </location>
</feature>
<dbReference type="RefSeq" id="XP_064768165.1">
    <property type="nucleotide sequence ID" value="XM_064912726.1"/>
</dbReference>
<keyword evidence="12" id="KW-1185">Reference proteome</keyword>
<dbReference type="EMBL" id="JBBJBU010000006">
    <property type="protein sequence ID" value="KAK7205132.1"/>
    <property type="molecule type" value="Genomic_DNA"/>
</dbReference>
<evidence type="ECO:0000256" key="3">
    <source>
        <dbReference type="ARBA" id="ARBA00022454"/>
    </source>
</evidence>
<evidence type="ECO:0000256" key="1">
    <source>
        <dbReference type="ARBA" id="ARBA00004123"/>
    </source>
</evidence>
<keyword evidence="5" id="KW-0539">Nucleus</keyword>
<keyword evidence="3" id="KW-0158">Chromosome</keyword>
<feature type="domain" description="Centromere protein H C-terminal" evidence="10">
    <location>
        <begin position="4"/>
        <end position="107"/>
    </location>
</feature>
<sequence>MAVVSKLASELSKLKAQIHSVRKDIKQLHKENRQTTSQLISLIQEHKHRRADILSDDTQRLIKSYREAVSVTEQKIETLKPVLLGLIMGSGLNWSTDESLREIVLECSSSRSGNSDSSDDDDGSFDYDPGE</sequence>
<dbReference type="Pfam" id="PF05837">
    <property type="entry name" value="CENP-H"/>
    <property type="match status" value="1"/>
</dbReference>
<protein>
    <submittedName>
        <fullName evidence="11">Centromere protein H (CENP-H)-domain-containing protein</fullName>
    </submittedName>
</protein>
<comment type="similarity">
    <text evidence="7">Belongs to the CENP-H/MCM16 family.</text>
</comment>
<evidence type="ECO:0000256" key="8">
    <source>
        <dbReference type="SAM" id="Coils"/>
    </source>
</evidence>
<evidence type="ECO:0000259" key="10">
    <source>
        <dbReference type="Pfam" id="PF05837"/>
    </source>
</evidence>
<evidence type="ECO:0000256" key="6">
    <source>
        <dbReference type="ARBA" id="ARBA00023328"/>
    </source>
</evidence>
<proteinExistence type="inferred from homology"/>
<evidence type="ECO:0000256" key="5">
    <source>
        <dbReference type="ARBA" id="ARBA00023242"/>
    </source>
</evidence>
<reference evidence="11 12" key="1">
    <citation type="submission" date="2024-03" db="EMBL/GenBank/DDBJ databases">
        <title>Genome-scale model development and genomic sequencing of the oleaginous clade Lipomyces.</title>
        <authorList>
            <consortium name="Lawrence Berkeley National Laboratory"/>
            <person name="Czajka J.J."/>
            <person name="Han Y."/>
            <person name="Kim J."/>
            <person name="Mondo S.J."/>
            <person name="Hofstad B.A."/>
            <person name="Robles A."/>
            <person name="Haridas S."/>
            <person name="Riley R."/>
            <person name="LaButti K."/>
            <person name="Pangilinan J."/>
            <person name="Andreopoulos W."/>
            <person name="Lipzen A."/>
            <person name="Yan J."/>
            <person name="Wang M."/>
            <person name="Ng V."/>
            <person name="Grigoriev I.V."/>
            <person name="Spatafora J.W."/>
            <person name="Magnuson J.K."/>
            <person name="Baker S.E."/>
            <person name="Pomraning K.R."/>
        </authorList>
    </citation>
    <scope>NUCLEOTIDE SEQUENCE [LARGE SCALE GENOMIC DNA]</scope>
    <source>
        <strain evidence="11 12">Phaff 52-87</strain>
    </source>
</reference>
<evidence type="ECO:0000313" key="12">
    <source>
        <dbReference type="Proteomes" id="UP001498771"/>
    </source>
</evidence>